<dbReference type="GeneID" id="87836131"/>
<accession>A0AAE0HEB0</accession>
<sequence>MVLTGDRITKVSLGSYDQVVAITQFMINNGIQNLWKAHRNDEKMKSKLDQNLGSAMGSVTGVAMEAPRVQVEWQPNDASQIMYFMTFNSGKLTVNKAEVGDDEDPAEFDMKGWTLALPVVLGMKELKTDDPVYKRKIAALVPGQYSVTRLLVAISAAKSLVDFEKSSLGSVDWKKTWDETVRRRVTLLLQELVNVLFKYALNTIGYSVKSKDTQLIKKEHPPTFQPTALRFQTYPWRDPAKPDDQATTGLTGNAALNYLLYLEMTDGHPVPVLEAATLPYKGNWTEGRLDSGANAASVDFGTFAMSGKNFLEAYLLPKLRHLNKIMEPRVKDLDVTLYWDGWPSFRYNWNCGVRVGYNVDRLDANDPVFDFKRSATNPNAYEYTSKYDSTTDSNLSQHKDIGWFVEASGSASCSCKNTVEYTPGSPEIVIKGESKVQLYYWYKNLTSDDDTLNYKVTWKITLTLQSVSDGGLQIAVKADKPVSTKDYTMNEGKLNQYGDWLEDAYIPALSNLSHMEAALVNDLSGQQKFYFPASGTFFFKDPVINAEGALICSIGYNGADDFANPDTTTVRKNVQATPLAPPKEPLKGGIDIVGTSKNRDNPPPS</sequence>
<dbReference type="RefSeq" id="XP_062658379.1">
    <property type="nucleotide sequence ID" value="XM_062799183.1"/>
</dbReference>
<reference evidence="2" key="1">
    <citation type="journal article" date="2023" name="Mol. Phylogenet. Evol.">
        <title>Genome-scale phylogeny and comparative genomics of the fungal order Sordariales.</title>
        <authorList>
            <person name="Hensen N."/>
            <person name="Bonometti L."/>
            <person name="Westerberg I."/>
            <person name="Brannstrom I.O."/>
            <person name="Guillou S."/>
            <person name="Cros-Aarteil S."/>
            <person name="Calhoun S."/>
            <person name="Haridas S."/>
            <person name="Kuo A."/>
            <person name="Mondo S."/>
            <person name="Pangilinan J."/>
            <person name="Riley R."/>
            <person name="LaButti K."/>
            <person name="Andreopoulos B."/>
            <person name="Lipzen A."/>
            <person name="Chen C."/>
            <person name="Yan M."/>
            <person name="Daum C."/>
            <person name="Ng V."/>
            <person name="Clum A."/>
            <person name="Steindorff A."/>
            <person name="Ohm R.A."/>
            <person name="Martin F."/>
            <person name="Silar P."/>
            <person name="Natvig D.O."/>
            <person name="Lalanne C."/>
            <person name="Gautier V."/>
            <person name="Ament-Velasquez S.L."/>
            <person name="Kruys A."/>
            <person name="Hutchinson M.I."/>
            <person name="Powell A.J."/>
            <person name="Barry K."/>
            <person name="Miller A.N."/>
            <person name="Grigoriev I.V."/>
            <person name="Debuchy R."/>
            <person name="Gladieux P."/>
            <person name="Hiltunen Thoren M."/>
            <person name="Johannesson H."/>
        </authorList>
    </citation>
    <scope>NUCLEOTIDE SEQUENCE</scope>
    <source>
        <strain evidence="2">CBS 168.71</strain>
    </source>
</reference>
<comment type="caution">
    <text evidence="2">The sequence shown here is derived from an EMBL/GenBank/DDBJ whole genome shotgun (WGS) entry which is preliminary data.</text>
</comment>
<dbReference type="AlphaFoldDB" id="A0AAE0HEB0"/>
<organism evidence="2 3">
    <name type="scientific">Chaetomium fimeti</name>
    <dbReference type="NCBI Taxonomy" id="1854472"/>
    <lineage>
        <taxon>Eukaryota</taxon>
        <taxon>Fungi</taxon>
        <taxon>Dikarya</taxon>
        <taxon>Ascomycota</taxon>
        <taxon>Pezizomycotina</taxon>
        <taxon>Sordariomycetes</taxon>
        <taxon>Sordariomycetidae</taxon>
        <taxon>Sordariales</taxon>
        <taxon>Chaetomiaceae</taxon>
        <taxon>Chaetomium</taxon>
    </lineage>
</organism>
<feature type="region of interest" description="Disordered" evidence="1">
    <location>
        <begin position="577"/>
        <end position="605"/>
    </location>
</feature>
<dbReference type="Proteomes" id="UP001278766">
    <property type="component" value="Unassembled WGS sequence"/>
</dbReference>
<dbReference type="EMBL" id="JAUEPN010000005">
    <property type="protein sequence ID" value="KAK3294865.1"/>
    <property type="molecule type" value="Genomic_DNA"/>
</dbReference>
<evidence type="ECO:0000256" key="1">
    <source>
        <dbReference type="SAM" id="MobiDB-lite"/>
    </source>
</evidence>
<evidence type="ECO:0000313" key="2">
    <source>
        <dbReference type="EMBL" id="KAK3294865.1"/>
    </source>
</evidence>
<protein>
    <submittedName>
        <fullName evidence="2">Uncharacterized protein</fullName>
    </submittedName>
</protein>
<reference evidence="2" key="2">
    <citation type="submission" date="2023-06" db="EMBL/GenBank/DDBJ databases">
        <authorList>
            <consortium name="Lawrence Berkeley National Laboratory"/>
            <person name="Haridas S."/>
            <person name="Hensen N."/>
            <person name="Bonometti L."/>
            <person name="Westerberg I."/>
            <person name="Brannstrom I.O."/>
            <person name="Guillou S."/>
            <person name="Cros-Aarteil S."/>
            <person name="Calhoun S."/>
            <person name="Kuo A."/>
            <person name="Mondo S."/>
            <person name="Pangilinan J."/>
            <person name="Riley R."/>
            <person name="Labutti K."/>
            <person name="Andreopoulos B."/>
            <person name="Lipzen A."/>
            <person name="Chen C."/>
            <person name="Yanf M."/>
            <person name="Daum C."/>
            <person name="Ng V."/>
            <person name="Clum A."/>
            <person name="Steindorff A."/>
            <person name="Ohm R."/>
            <person name="Martin F."/>
            <person name="Silar P."/>
            <person name="Natvig D."/>
            <person name="Lalanne C."/>
            <person name="Gautier V."/>
            <person name="Ament-Velasquez S.L."/>
            <person name="Kruys A."/>
            <person name="Hutchinson M.I."/>
            <person name="Powell A.J."/>
            <person name="Barry K."/>
            <person name="Miller A.N."/>
            <person name="Grigoriev I.V."/>
            <person name="Debuchy R."/>
            <person name="Gladieux P."/>
            <person name="Thoren M.H."/>
            <person name="Johannesson H."/>
        </authorList>
    </citation>
    <scope>NUCLEOTIDE SEQUENCE</scope>
    <source>
        <strain evidence="2">CBS 168.71</strain>
    </source>
</reference>
<proteinExistence type="predicted"/>
<keyword evidence="3" id="KW-1185">Reference proteome</keyword>
<name>A0AAE0HEB0_9PEZI</name>
<evidence type="ECO:0000313" key="3">
    <source>
        <dbReference type="Proteomes" id="UP001278766"/>
    </source>
</evidence>
<gene>
    <name evidence="2" type="ORF">B0H64DRAFT_196991</name>
</gene>